<accession>A0A1E5P199</accession>
<sequence length="123" mass="12993">MLTRFSYSRRALRWAGTAGTPWAAVERMAAGEELAVHGEDGTDAQGVSLAAPYGHPLVERGALSGLQVGRAEEVGDLAGHVEGDRQLPRRDGSTMPTTTSGRTSYAWPSPTPGRPKALICYAA</sequence>
<feature type="region of interest" description="Disordered" evidence="1">
    <location>
        <begin position="76"/>
        <end position="111"/>
    </location>
</feature>
<dbReference type="AlphaFoldDB" id="A0A1E5P199"/>
<comment type="caution">
    <text evidence="2">The sequence shown here is derived from an EMBL/GenBank/DDBJ whole genome shotgun (WGS) entry which is preliminary data.</text>
</comment>
<proteinExistence type="predicted"/>
<evidence type="ECO:0000313" key="3">
    <source>
        <dbReference type="Proteomes" id="UP000095759"/>
    </source>
</evidence>
<reference evidence="2 3" key="1">
    <citation type="submission" date="2016-08" db="EMBL/GenBank/DDBJ databases">
        <title>Complete genome sequence of Streptomyces agglomeratus strain 6-3-2, a novel anti-MRSA actinomycete isolated from Wuli of Tebit, China.</title>
        <authorList>
            <person name="Chen X."/>
        </authorList>
    </citation>
    <scope>NUCLEOTIDE SEQUENCE [LARGE SCALE GENOMIC DNA]</scope>
    <source>
        <strain evidence="2 3">6-3-2</strain>
    </source>
</reference>
<feature type="compositionally biased region" description="Polar residues" evidence="1">
    <location>
        <begin position="94"/>
        <end position="103"/>
    </location>
</feature>
<name>A0A1E5P199_9ACTN</name>
<keyword evidence="3" id="KW-1185">Reference proteome</keyword>
<dbReference type="Proteomes" id="UP000095759">
    <property type="component" value="Unassembled WGS sequence"/>
</dbReference>
<feature type="compositionally biased region" description="Basic and acidic residues" evidence="1">
    <location>
        <begin position="79"/>
        <end position="92"/>
    </location>
</feature>
<protein>
    <submittedName>
        <fullName evidence="2">Uncharacterized protein</fullName>
    </submittedName>
</protein>
<gene>
    <name evidence="2" type="ORF">AS594_00820</name>
</gene>
<organism evidence="2 3">
    <name type="scientific">Streptomyces agglomeratus</name>
    <dbReference type="NCBI Taxonomy" id="285458"/>
    <lineage>
        <taxon>Bacteria</taxon>
        <taxon>Bacillati</taxon>
        <taxon>Actinomycetota</taxon>
        <taxon>Actinomycetes</taxon>
        <taxon>Kitasatosporales</taxon>
        <taxon>Streptomycetaceae</taxon>
        <taxon>Streptomyces</taxon>
    </lineage>
</organism>
<evidence type="ECO:0000256" key="1">
    <source>
        <dbReference type="SAM" id="MobiDB-lite"/>
    </source>
</evidence>
<dbReference type="RefSeq" id="WP_069925171.1">
    <property type="nucleotide sequence ID" value="NZ_MEHI01000001.1"/>
</dbReference>
<evidence type="ECO:0000313" key="2">
    <source>
        <dbReference type="EMBL" id="OEJ23267.1"/>
    </source>
</evidence>
<dbReference type="EMBL" id="MEHJ01000001">
    <property type="protein sequence ID" value="OEJ23267.1"/>
    <property type="molecule type" value="Genomic_DNA"/>
</dbReference>